<feature type="compositionally biased region" description="Basic and acidic residues" evidence="1">
    <location>
        <begin position="301"/>
        <end position="323"/>
    </location>
</feature>
<dbReference type="EMBL" id="LNIX01000005">
    <property type="protein sequence ID" value="OXA54291.1"/>
    <property type="molecule type" value="Genomic_DNA"/>
</dbReference>
<reference evidence="2 3" key="1">
    <citation type="submission" date="2015-12" db="EMBL/GenBank/DDBJ databases">
        <title>The genome of Folsomia candida.</title>
        <authorList>
            <person name="Faddeeva A."/>
            <person name="Derks M.F."/>
            <person name="Anvar Y."/>
            <person name="Smit S."/>
            <person name="Van Straalen N."/>
            <person name="Roelofs D."/>
        </authorList>
    </citation>
    <scope>NUCLEOTIDE SEQUENCE [LARGE SCALE GENOMIC DNA]</scope>
    <source>
        <strain evidence="2 3">VU population</strain>
        <tissue evidence="2">Whole body</tissue>
    </source>
</reference>
<name>A0A226EC01_FOLCA</name>
<evidence type="ECO:0000256" key="1">
    <source>
        <dbReference type="SAM" id="MobiDB-lite"/>
    </source>
</evidence>
<keyword evidence="3" id="KW-1185">Reference proteome</keyword>
<evidence type="ECO:0000313" key="3">
    <source>
        <dbReference type="Proteomes" id="UP000198287"/>
    </source>
</evidence>
<comment type="caution">
    <text evidence="2">The sequence shown here is derived from an EMBL/GenBank/DDBJ whole genome shotgun (WGS) entry which is preliminary data.</text>
</comment>
<gene>
    <name evidence="2" type="ORF">Fcan01_10630</name>
</gene>
<organism evidence="2 3">
    <name type="scientific">Folsomia candida</name>
    <name type="common">Springtail</name>
    <dbReference type="NCBI Taxonomy" id="158441"/>
    <lineage>
        <taxon>Eukaryota</taxon>
        <taxon>Metazoa</taxon>
        <taxon>Ecdysozoa</taxon>
        <taxon>Arthropoda</taxon>
        <taxon>Hexapoda</taxon>
        <taxon>Collembola</taxon>
        <taxon>Entomobryomorpha</taxon>
        <taxon>Isotomoidea</taxon>
        <taxon>Isotomidae</taxon>
        <taxon>Proisotominae</taxon>
        <taxon>Folsomia</taxon>
    </lineage>
</organism>
<protein>
    <recommendedName>
        <fullName evidence="4">DUF4806 domain-containing protein</fullName>
    </recommendedName>
</protein>
<sequence length="335" mass="37758">MSETNLKQFCVVDFPTDKTIDVVPKTWLSADNTKCQFPSNRPKGFKKTQEDPGSLPDPLWKIWDIVVKKSYESFDRANNKAKKLLKSNYVDSSDFEIVPESSQSQEELNVEDGTSNNVDQIIESIPITLNYDEHLAALIGEFRIFQETSIQNQLILQEEIKDLKAIVLRCLNSLSNVQPLTSIIWPIKNNEDLEKVNQCLADPNTYNREVIFLGRIGGGTVSRAVNETMSGVIKHEFALILRLTDASKKISFGGTPCCKLVKDAIRHFFLHNAPGKFDTDLCESKLDSMIAKWLRDSINRGEEGKQKRSKAKDGRTKVDKTLQGEEEAESNVASD</sequence>
<dbReference type="OrthoDB" id="6614320at2759"/>
<dbReference type="Proteomes" id="UP000198287">
    <property type="component" value="Unassembled WGS sequence"/>
</dbReference>
<dbReference type="AlphaFoldDB" id="A0A226EC01"/>
<evidence type="ECO:0000313" key="2">
    <source>
        <dbReference type="EMBL" id="OXA54291.1"/>
    </source>
</evidence>
<accession>A0A226EC01</accession>
<evidence type="ECO:0008006" key="4">
    <source>
        <dbReference type="Google" id="ProtNLM"/>
    </source>
</evidence>
<feature type="region of interest" description="Disordered" evidence="1">
    <location>
        <begin position="301"/>
        <end position="335"/>
    </location>
</feature>
<proteinExistence type="predicted"/>